<dbReference type="EMBL" id="NMUH01006577">
    <property type="protein sequence ID" value="MQM15573.1"/>
    <property type="molecule type" value="Genomic_DNA"/>
</dbReference>
<reference evidence="2" key="1">
    <citation type="submission" date="2017-07" db="EMBL/GenBank/DDBJ databases">
        <title>Taro Niue Genome Assembly and Annotation.</title>
        <authorList>
            <person name="Atibalentja N."/>
            <person name="Keating K."/>
            <person name="Fields C.J."/>
        </authorList>
    </citation>
    <scope>NUCLEOTIDE SEQUENCE</scope>
    <source>
        <strain evidence="2">Niue_2</strain>
        <tissue evidence="2">Leaf</tissue>
    </source>
</reference>
<dbReference type="Proteomes" id="UP000652761">
    <property type="component" value="Unassembled WGS sequence"/>
</dbReference>
<keyword evidence="1" id="KW-0472">Membrane</keyword>
<keyword evidence="1" id="KW-0812">Transmembrane</keyword>
<protein>
    <submittedName>
        <fullName evidence="2">Uncharacterized protein</fullName>
    </submittedName>
</protein>
<gene>
    <name evidence="2" type="ORF">Taro_048519</name>
</gene>
<evidence type="ECO:0000256" key="1">
    <source>
        <dbReference type="SAM" id="Phobius"/>
    </source>
</evidence>
<name>A0A843X8C2_COLES</name>
<evidence type="ECO:0000313" key="3">
    <source>
        <dbReference type="Proteomes" id="UP000652761"/>
    </source>
</evidence>
<keyword evidence="3" id="KW-1185">Reference proteome</keyword>
<keyword evidence="1" id="KW-1133">Transmembrane helix</keyword>
<feature type="transmembrane region" description="Helical" evidence="1">
    <location>
        <begin position="44"/>
        <end position="67"/>
    </location>
</feature>
<evidence type="ECO:0000313" key="2">
    <source>
        <dbReference type="EMBL" id="MQM15573.1"/>
    </source>
</evidence>
<proteinExistence type="predicted"/>
<accession>A0A843X8C2</accession>
<organism evidence="2 3">
    <name type="scientific">Colocasia esculenta</name>
    <name type="common">Wild taro</name>
    <name type="synonym">Arum esculentum</name>
    <dbReference type="NCBI Taxonomy" id="4460"/>
    <lineage>
        <taxon>Eukaryota</taxon>
        <taxon>Viridiplantae</taxon>
        <taxon>Streptophyta</taxon>
        <taxon>Embryophyta</taxon>
        <taxon>Tracheophyta</taxon>
        <taxon>Spermatophyta</taxon>
        <taxon>Magnoliopsida</taxon>
        <taxon>Liliopsida</taxon>
        <taxon>Araceae</taxon>
        <taxon>Aroideae</taxon>
        <taxon>Colocasieae</taxon>
        <taxon>Colocasia</taxon>
    </lineage>
</organism>
<dbReference type="AlphaFoldDB" id="A0A843X8C2"/>
<sequence>MVLLTWLLAVSRGDPWLFLPDLVEVRDVGACVLLLHVFECTGSVGVMFGPTLVVVVVFTLFRCFVVLCGRRFSLYFFVE</sequence>
<comment type="caution">
    <text evidence="2">The sequence shown here is derived from an EMBL/GenBank/DDBJ whole genome shotgun (WGS) entry which is preliminary data.</text>
</comment>